<organism evidence="9 10">
    <name type="scientific">Taibaiella soli</name>
    <dbReference type="NCBI Taxonomy" id="1649169"/>
    <lineage>
        <taxon>Bacteria</taxon>
        <taxon>Pseudomonadati</taxon>
        <taxon>Bacteroidota</taxon>
        <taxon>Chitinophagia</taxon>
        <taxon>Chitinophagales</taxon>
        <taxon>Chitinophagaceae</taxon>
        <taxon>Taibaiella</taxon>
    </lineage>
</organism>
<dbReference type="Pfam" id="PF19081">
    <property type="entry name" value="Ig_7"/>
    <property type="match status" value="1"/>
</dbReference>
<dbReference type="AlphaFoldDB" id="A0A2W2A8T6"/>
<dbReference type="InterPro" id="IPR022409">
    <property type="entry name" value="PKD/Chitinase_dom"/>
</dbReference>
<keyword evidence="10" id="KW-1185">Reference proteome</keyword>
<dbReference type="InterPro" id="IPR000601">
    <property type="entry name" value="PKD_dom"/>
</dbReference>
<evidence type="ECO:0000256" key="7">
    <source>
        <dbReference type="SAM" id="SignalP"/>
    </source>
</evidence>
<dbReference type="OrthoDB" id="1652165at2"/>
<keyword evidence="7" id="KW-0732">Signal</keyword>
<evidence type="ECO:0000313" key="9">
    <source>
        <dbReference type="EMBL" id="PZF71681.1"/>
    </source>
</evidence>
<accession>A0A2W2A8T6</accession>
<dbReference type="Pfam" id="PF13585">
    <property type="entry name" value="CHU_C"/>
    <property type="match status" value="1"/>
</dbReference>
<dbReference type="Gene3D" id="2.60.120.260">
    <property type="entry name" value="Galactose-binding domain-like"/>
    <property type="match status" value="1"/>
</dbReference>
<dbReference type="InterPro" id="IPR044023">
    <property type="entry name" value="Ig_7"/>
</dbReference>
<dbReference type="InterPro" id="IPR013783">
    <property type="entry name" value="Ig-like_fold"/>
</dbReference>
<dbReference type="NCBIfam" id="TIGR04131">
    <property type="entry name" value="Bac_Flav_CTERM"/>
    <property type="match status" value="1"/>
</dbReference>
<dbReference type="InterPro" id="IPR026341">
    <property type="entry name" value="T9SS_type_B"/>
</dbReference>
<comment type="subcellular location">
    <subcellularLocation>
        <location evidence="1">Membrane</location>
        <topology evidence="1">Multi-pass membrane protein</topology>
    </subcellularLocation>
</comment>
<feature type="region of interest" description="Disordered" evidence="6">
    <location>
        <begin position="318"/>
        <end position="337"/>
    </location>
</feature>
<evidence type="ECO:0000256" key="3">
    <source>
        <dbReference type="ARBA" id="ARBA00022737"/>
    </source>
</evidence>
<reference evidence="9 10" key="1">
    <citation type="submission" date="2018-06" db="EMBL/GenBank/DDBJ databases">
        <title>Mucibacter soli gen. nov., sp. nov., a new member of the family Chitinophagaceae producing mucin.</title>
        <authorList>
            <person name="Kim M.-K."/>
            <person name="Park S."/>
            <person name="Kim T.-S."/>
            <person name="Joung Y."/>
            <person name="Han J.-H."/>
            <person name="Kim S.B."/>
        </authorList>
    </citation>
    <scope>NUCLEOTIDE SEQUENCE [LARGE SCALE GENOMIC DNA]</scope>
    <source>
        <strain evidence="9 10">R1-15</strain>
    </source>
</reference>
<keyword evidence="2" id="KW-0812">Transmembrane</keyword>
<dbReference type="PROSITE" id="PS50093">
    <property type="entry name" value="PKD"/>
    <property type="match status" value="3"/>
</dbReference>
<dbReference type="Proteomes" id="UP000248745">
    <property type="component" value="Unassembled WGS sequence"/>
</dbReference>
<evidence type="ECO:0000313" key="10">
    <source>
        <dbReference type="Proteomes" id="UP000248745"/>
    </source>
</evidence>
<keyword evidence="4" id="KW-1133">Transmembrane helix</keyword>
<feature type="domain" description="PKD" evidence="8">
    <location>
        <begin position="479"/>
        <end position="512"/>
    </location>
</feature>
<feature type="chain" id="PRO_5015934947" description="PKD domain-containing protein" evidence="7">
    <location>
        <begin position="42"/>
        <end position="778"/>
    </location>
</feature>
<dbReference type="PANTHER" id="PTHR46730:SF1">
    <property type="entry name" value="PLAT DOMAIN-CONTAINING PROTEIN"/>
    <property type="match status" value="1"/>
</dbReference>
<feature type="signal peptide" evidence="7">
    <location>
        <begin position="1"/>
        <end position="41"/>
    </location>
</feature>
<name>A0A2W2A8T6_9BACT</name>
<dbReference type="GO" id="GO:0005261">
    <property type="term" value="F:monoatomic cation channel activity"/>
    <property type="evidence" value="ECO:0007669"/>
    <property type="project" value="TreeGrafter"/>
</dbReference>
<feature type="domain" description="PKD" evidence="8">
    <location>
        <begin position="562"/>
        <end position="609"/>
    </location>
</feature>
<evidence type="ECO:0000259" key="8">
    <source>
        <dbReference type="PROSITE" id="PS50093"/>
    </source>
</evidence>
<dbReference type="Pfam" id="PF18911">
    <property type="entry name" value="PKD_4"/>
    <property type="match status" value="2"/>
</dbReference>
<dbReference type="GO" id="GO:0005886">
    <property type="term" value="C:plasma membrane"/>
    <property type="evidence" value="ECO:0007669"/>
    <property type="project" value="TreeGrafter"/>
</dbReference>
<dbReference type="SUPFAM" id="SSF49299">
    <property type="entry name" value="PKD domain"/>
    <property type="match status" value="4"/>
</dbReference>
<keyword evidence="5" id="KW-0472">Membrane</keyword>
<evidence type="ECO:0000256" key="4">
    <source>
        <dbReference type="ARBA" id="ARBA00022989"/>
    </source>
</evidence>
<gene>
    <name evidence="9" type="ORF">DN068_16565</name>
</gene>
<dbReference type="Gene3D" id="2.60.40.10">
    <property type="entry name" value="Immunoglobulins"/>
    <property type="match status" value="4"/>
</dbReference>
<evidence type="ECO:0000256" key="1">
    <source>
        <dbReference type="ARBA" id="ARBA00004141"/>
    </source>
</evidence>
<comment type="caution">
    <text evidence="9">The sequence shown here is derived from an EMBL/GenBank/DDBJ whole genome shotgun (WGS) entry which is preliminary data.</text>
</comment>
<proteinExistence type="predicted"/>
<protein>
    <recommendedName>
        <fullName evidence="8">PKD domain-containing protein</fullName>
    </recommendedName>
</protein>
<evidence type="ECO:0000256" key="6">
    <source>
        <dbReference type="SAM" id="MobiDB-lite"/>
    </source>
</evidence>
<dbReference type="CDD" id="cd00146">
    <property type="entry name" value="PKD"/>
    <property type="match status" value="2"/>
</dbReference>
<dbReference type="PANTHER" id="PTHR46730">
    <property type="entry name" value="POLYCYSTIN-1"/>
    <property type="match status" value="1"/>
</dbReference>
<keyword evidence="3" id="KW-0677">Repeat</keyword>
<dbReference type="GO" id="GO:0006816">
    <property type="term" value="P:calcium ion transport"/>
    <property type="evidence" value="ECO:0007669"/>
    <property type="project" value="TreeGrafter"/>
</dbReference>
<dbReference type="SMART" id="SM00089">
    <property type="entry name" value="PKD"/>
    <property type="match status" value="3"/>
</dbReference>
<evidence type="ECO:0000256" key="5">
    <source>
        <dbReference type="ARBA" id="ARBA00023136"/>
    </source>
</evidence>
<sequence>MKLAYFNGFTIKATNSFMQRYNLLKCLYALPLCFILNQASAQELIKNGSFNSTTANWTTACTSVEAQYYETTYGGTSSTNHVAEVDDESCFYQTVCVLPGMNYTFNMNASRRTGNGTAPNPVTTHIKIEGLNTANTVVGAALVDMDFSRTNTSFSLTPVTGIPTFNVPLGTIVKLKISLTDNTTGYATLGMIVDDISLTFTTPPKMVSADTICQNVNQTFTVSNLPASGITYNWSFGTNATPATSTASNPSVSWSTIGLQQVRCILSNGSCDVDTVLKNVYIGNNPVTPTVTSPIKYCVGDVASPLTATGTGLQWYTSSSGGTASSTPPTPSTATSGNTTYYVSQKSGNCESPLAAITVEVHDNASAAFTYDIHYGCDVDSVVFNNLSVGGGNYEWSFGDNTGSTLQTVSHIYTAKSIFNVMLKNKGDYCRDSVSQSLDLQHPLHAAFNYSKDTICQNQTINFTNTSTATTQNNIAPKYFWDFGDGNTDTTQNPSHTFVKAGIFTVKFAVENFVPCSDTAMHIVYVDTIPSINMDYGDSLICQGKAIQMNVGYESIGNTGVRWDFGDGTIITGRTAVQHAYDSAGIYTVKVTATYRICPDTTASTQVKVKPYPRMDLGRDTAMCPNAGPIVLADFRNASNPDVKWIWNTGDSTYKILVAQPGLYYATATLDGCSVSDSVDVRRDCYINIPNSFTPNGDGTNDYFFPRQFLSKSVEAFRMQIFNRWGQSIFETTSVNGRGWDGKFNNVDQPTGVYIYMIDVVIAGTAPEHYQGNVTLLR</sequence>
<dbReference type="EMBL" id="QKTW01000022">
    <property type="protein sequence ID" value="PZF71681.1"/>
    <property type="molecule type" value="Genomic_DNA"/>
</dbReference>
<dbReference type="InterPro" id="IPR035986">
    <property type="entry name" value="PKD_dom_sf"/>
</dbReference>
<feature type="domain" description="PKD" evidence="8">
    <location>
        <begin position="394"/>
        <end position="423"/>
    </location>
</feature>
<evidence type="ECO:0000256" key="2">
    <source>
        <dbReference type="ARBA" id="ARBA00022692"/>
    </source>
</evidence>